<protein>
    <submittedName>
        <fullName evidence="5">Tetratricopeptide repeat-containing protein</fullName>
    </submittedName>
</protein>
<dbReference type="OrthoDB" id="9771112at2"/>
<dbReference type="Gene3D" id="1.25.40.10">
    <property type="entry name" value="Tetratricopeptide repeat domain"/>
    <property type="match status" value="2"/>
</dbReference>
<dbReference type="Proteomes" id="UP000199513">
    <property type="component" value="Unassembled WGS sequence"/>
</dbReference>
<evidence type="ECO:0000259" key="4">
    <source>
        <dbReference type="SMART" id="SM00228"/>
    </source>
</evidence>
<dbReference type="InterPro" id="IPR011990">
    <property type="entry name" value="TPR-like_helical_dom_sf"/>
</dbReference>
<dbReference type="InterPro" id="IPR041489">
    <property type="entry name" value="PDZ_6"/>
</dbReference>
<dbReference type="InterPro" id="IPR019734">
    <property type="entry name" value="TPR_rpt"/>
</dbReference>
<evidence type="ECO:0000256" key="2">
    <source>
        <dbReference type="ARBA" id="ARBA00022803"/>
    </source>
</evidence>
<dbReference type="Pfam" id="PF17820">
    <property type="entry name" value="PDZ_6"/>
    <property type="match status" value="1"/>
</dbReference>
<dbReference type="SMART" id="SM00028">
    <property type="entry name" value="TPR"/>
    <property type="match status" value="7"/>
</dbReference>
<dbReference type="EMBL" id="FONY01000102">
    <property type="protein sequence ID" value="SFF63945.1"/>
    <property type="molecule type" value="Genomic_DNA"/>
</dbReference>
<dbReference type="Pfam" id="PF13424">
    <property type="entry name" value="TPR_12"/>
    <property type="match status" value="3"/>
</dbReference>
<dbReference type="PANTHER" id="PTHR45641:SF19">
    <property type="entry name" value="NEPHROCYSTIN-3"/>
    <property type="match status" value="1"/>
</dbReference>
<evidence type="ECO:0000313" key="5">
    <source>
        <dbReference type="EMBL" id="SFF63945.1"/>
    </source>
</evidence>
<keyword evidence="6" id="KW-1185">Reference proteome</keyword>
<evidence type="ECO:0000313" key="6">
    <source>
        <dbReference type="Proteomes" id="UP000199513"/>
    </source>
</evidence>
<evidence type="ECO:0000256" key="3">
    <source>
        <dbReference type="PROSITE-ProRule" id="PRU00339"/>
    </source>
</evidence>
<dbReference type="Gene3D" id="2.30.42.10">
    <property type="match status" value="1"/>
</dbReference>
<dbReference type="AlphaFoldDB" id="A0A1I2KA51"/>
<sequence>MGILRIITFIIIFFSLYQICNAQNSNQNQEVSDSLNEEQLMEDIKMAIEHYQNRQYKHAIHLFEKNIATLKAMYRDVPNLSSYLGLLNILSDCYQNTWQLEKYNELQAERDEIRMQIYENADWKVMFRIGNDLLNEGKYEKAQLVLEKLKVKTEKDFQRQSLNYIEVCNSLALLYKRRAMYDIAEKLYLEVKDICNSLLGKKSYEYVRTCNNLGMLYYEYGNYVKAELLLLEAKDILQKDIGKEDERGMYPQCCSNLGLLYIEQGLFKKAYDVLLESKDIREKIFTRKSEEYGQSCHNLALLYSRVGYYESALALYKEAKEIAEIFLGKNHPEYATYCDNLGGCYEELELYEEAESLRIEAKNIRKITLGINHPWYAYSCNNLGFFYSKRGFFKQALSLYQEALDIYEKQFGKEHTEYIKTLSNISALYYQEKLYENASPLISEAIKIEFDYLKKNLLHLSEKEKKDYFNTISSNRIGFYSILVKILENETSYKDLNVLLQNTFNFTLQSKGLMLSEVKKMKNHILHSSDTSLRNKLVAWQRYKTQISKIYNLPLADRERNTQQILFLENEINNLERYLFTKSSIFKETYENINIQLSDIQKNLKAGEVAVELIRTPLLPNDEYVFDYIGKGFSYDTLGSNGAVRVIKVISNKSPAYKIGLKINDEILSINDIITSGKSISQVSSLLKEESCKIEILSAETKSKKILIIKNDSVFVKKQADIIYLAFIITTQDIRTLLIKNAPSLETTYFQEYQKLMKVTMNPKVFEDTLLYNAFWKPIAEQLGENVKTVYLSPDGIYHQINLNTLQNP</sequence>
<dbReference type="InterPro" id="IPR036034">
    <property type="entry name" value="PDZ_sf"/>
</dbReference>
<dbReference type="SUPFAM" id="SSF48452">
    <property type="entry name" value="TPR-like"/>
    <property type="match status" value="2"/>
</dbReference>
<keyword evidence="2 3" id="KW-0802">TPR repeat</keyword>
<keyword evidence="1" id="KW-0677">Repeat</keyword>
<dbReference type="InterPro" id="IPR001478">
    <property type="entry name" value="PDZ"/>
</dbReference>
<dbReference type="SMART" id="SM00228">
    <property type="entry name" value="PDZ"/>
    <property type="match status" value="1"/>
</dbReference>
<dbReference type="STRING" id="1003.SAMN04488541_11021"/>
<dbReference type="PROSITE" id="PS50005">
    <property type="entry name" value="TPR"/>
    <property type="match status" value="1"/>
</dbReference>
<dbReference type="RefSeq" id="WP_143091089.1">
    <property type="nucleotide sequence ID" value="NZ_FONY01000102.1"/>
</dbReference>
<gene>
    <name evidence="5" type="ORF">SAMN04488541_11021</name>
</gene>
<dbReference type="SUPFAM" id="SSF50156">
    <property type="entry name" value="PDZ domain-like"/>
    <property type="match status" value="1"/>
</dbReference>
<name>A0A1I2KA51_9BACT</name>
<proteinExistence type="predicted"/>
<feature type="domain" description="PDZ" evidence="4">
    <location>
        <begin position="629"/>
        <end position="700"/>
    </location>
</feature>
<feature type="non-terminal residue" evidence="5">
    <location>
        <position position="809"/>
    </location>
</feature>
<feature type="repeat" description="TPR" evidence="3">
    <location>
        <begin position="377"/>
        <end position="410"/>
    </location>
</feature>
<reference evidence="6" key="1">
    <citation type="submission" date="2016-10" db="EMBL/GenBank/DDBJ databases">
        <authorList>
            <person name="Varghese N."/>
            <person name="Submissions S."/>
        </authorList>
    </citation>
    <scope>NUCLEOTIDE SEQUENCE [LARGE SCALE GENOMIC DNA]</scope>
    <source>
        <strain>GEY</strain>
        <strain evidence="6">DSM 9560</strain>
    </source>
</reference>
<organism evidence="5 6">
    <name type="scientific">Thermoflexibacter ruber</name>
    <dbReference type="NCBI Taxonomy" id="1003"/>
    <lineage>
        <taxon>Bacteria</taxon>
        <taxon>Pseudomonadati</taxon>
        <taxon>Bacteroidota</taxon>
        <taxon>Cytophagia</taxon>
        <taxon>Cytophagales</taxon>
        <taxon>Thermoflexibacteraceae</taxon>
        <taxon>Thermoflexibacter</taxon>
    </lineage>
</organism>
<dbReference type="PANTHER" id="PTHR45641">
    <property type="entry name" value="TETRATRICOPEPTIDE REPEAT PROTEIN (AFU_ORTHOLOGUE AFUA_6G03870)"/>
    <property type="match status" value="1"/>
</dbReference>
<accession>A0A1I2KA51</accession>
<evidence type="ECO:0000256" key="1">
    <source>
        <dbReference type="ARBA" id="ARBA00022737"/>
    </source>
</evidence>